<proteinExistence type="predicted"/>
<dbReference type="Proteomes" id="UP001149411">
    <property type="component" value="Unassembled WGS sequence"/>
</dbReference>
<dbReference type="EMBL" id="RKLV01000004">
    <property type="protein sequence ID" value="MCX2818702.1"/>
    <property type="molecule type" value="Genomic_DNA"/>
</dbReference>
<evidence type="ECO:0000313" key="2">
    <source>
        <dbReference type="Proteomes" id="UP001149411"/>
    </source>
</evidence>
<accession>A0A9Q4C427</accession>
<evidence type="ECO:0000313" key="1">
    <source>
        <dbReference type="EMBL" id="MCX2818702.1"/>
    </source>
</evidence>
<dbReference type="AlphaFoldDB" id="A0A9Q4C427"/>
<sequence length="107" mass="11848">MDAETVRAKTCEECGDRGAETLLTERSTDSYGQPVLEIVSYACADCAEDLVGDGYRETPVADVDPDVVEVEIRRSGEEKFVIKKRDTDGEWLKTDAETAVDSLEARR</sequence>
<dbReference type="RefSeq" id="WP_266086544.1">
    <property type="nucleotide sequence ID" value="NZ_RKLV01000004.1"/>
</dbReference>
<gene>
    <name evidence="1" type="ORF">EGH25_04970</name>
</gene>
<keyword evidence="2" id="KW-1185">Reference proteome</keyword>
<name>A0A9Q4C427_9EURY</name>
<organism evidence="1 2">
    <name type="scientific">Halorutilus salinus</name>
    <dbReference type="NCBI Taxonomy" id="2487751"/>
    <lineage>
        <taxon>Archaea</taxon>
        <taxon>Methanobacteriati</taxon>
        <taxon>Methanobacteriota</taxon>
        <taxon>Stenosarchaea group</taxon>
        <taxon>Halobacteria</taxon>
        <taxon>Halorutilales</taxon>
        <taxon>Halorutilaceae</taxon>
        <taxon>Halorutilus</taxon>
    </lineage>
</organism>
<reference evidence="1" key="1">
    <citation type="submission" date="2022-09" db="EMBL/GenBank/DDBJ databases">
        <title>Haloadaptaus new haloarchaeum isolated from saline soil.</title>
        <authorList>
            <person name="Duran-Viseras A."/>
            <person name="Sanchez-Porro C."/>
            <person name="Ventosa A."/>
        </authorList>
    </citation>
    <scope>NUCLEOTIDE SEQUENCE</scope>
    <source>
        <strain evidence="1">F3-133</strain>
    </source>
</reference>
<protein>
    <submittedName>
        <fullName evidence="1">Uncharacterized protein</fullName>
    </submittedName>
</protein>
<comment type="caution">
    <text evidence="1">The sequence shown here is derived from an EMBL/GenBank/DDBJ whole genome shotgun (WGS) entry which is preliminary data.</text>
</comment>